<accession>A0AC61RBV8</accession>
<protein>
    <submittedName>
        <fullName evidence="1">Uncharacterized protein</fullName>
    </submittedName>
</protein>
<comment type="caution">
    <text evidence="1">The sequence shown here is derived from an EMBL/GenBank/DDBJ whole genome shotgun (WGS) entry which is preliminary data.</text>
</comment>
<dbReference type="Proteomes" id="UP000306319">
    <property type="component" value="Unassembled WGS sequence"/>
</dbReference>
<organism evidence="1 2">
    <name type="scientific">Lepagella muris</name>
    <dbReference type="NCBI Taxonomy" id="3032870"/>
    <lineage>
        <taxon>Bacteria</taxon>
        <taxon>Pseudomonadati</taxon>
        <taxon>Bacteroidota</taxon>
        <taxon>Bacteroidia</taxon>
        <taxon>Bacteroidales</taxon>
        <taxon>Muribaculaceae</taxon>
        <taxon>Lepagella</taxon>
    </lineage>
</organism>
<proteinExistence type="predicted"/>
<evidence type="ECO:0000313" key="1">
    <source>
        <dbReference type="EMBL" id="TGY77262.1"/>
    </source>
</evidence>
<keyword evidence="2" id="KW-1185">Reference proteome</keyword>
<sequence length="114" mass="12438">MRKFVVAIVLAIACLAVDAAPYCCYFNNDENKVTIVFTDNDASGEYIVSGVTLFPVEGEKGYEANSVNTNVTDGVAKVILTFQHLTKFSNPVVELTINGKKANFKVAKLKGTWQ</sequence>
<gene>
    <name evidence="1" type="ORF">E5331_15090</name>
</gene>
<name>A0AC61RBV8_9BACT</name>
<evidence type="ECO:0000313" key="2">
    <source>
        <dbReference type="Proteomes" id="UP000306319"/>
    </source>
</evidence>
<dbReference type="EMBL" id="SRYB01000027">
    <property type="protein sequence ID" value="TGY77262.1"/>
    <property type="molecule type" value="Genomic_DNA"/>
</dbReference>
<reference evidence="1" key="1">
    <citation type="submission" date="2019-04" db="EMBL/GenBank/DDBJ databases">
        <title>Microbes associate with the intestines of laboratory mice.</title>
        <authorList>
            <person name="Navarre W."/>
            <person name="Wong E."/>
            <person name="Huang K."/>
            <person name="Tropini C."/>
            <person name="Ng K."/>
            <person name="Yu B."/>
        </authorList>
    </citation>
    <scope>NUCLEOTIDE SEQUENCE</scope>
    <source>
        <strain evidence="1">NM04_E33</strain>
    </source>
</reference>